<keyword evidence="4" id="KW-0007">Acetylation</keyword>
<protein>
    <recommendedName>
        <fullName evidence="6">Programmed cell death protein 5</fullName>
    </recommendedName>
</protein>
<keyword evidence="9" id="KW-1185">Reference proteome</keyword>
<feature type="region of interest" description="Disordered" evidence="7">
    <location>
        <begin position="255"/>
        <end position="275"/>
    </location>
</feature>
<comment type="function">
    <text evidence="5">May function in the process of apoptosis.</text>
</comment>
<feature type="region of interest" description="Disordered" evidence="7">
    <location>
        <begin position="101"/>
        <end position="150"/>
    </location>
</feature>
<feature type="region of interest" description="Disordered" evidence="7">
    <location>
        <begin position="1"/>
        <end position="64"/>
    </location>
</feature>
<proteinExistence type="inferred from homology"/>
<dbReference type="InterPro" id="IPR002836">
    <property type="entry name" value="PDCD5-like"/>
</dbReference>
<dbReference type="Pfam" id="PF01984">
    <property type="entry name" value="dsDNA_bind"/>
    <property type="match status" value="1"/>
</dbReference>
<dbReference type="PANTHER" id="PTHR10840">
    <property type="entry name" value="PROGRAMMED CELL DEATH PROTEIN 5"/>
    <property type="match status" value="1"/>
</dbReference>
<dbReference type="AlphaFoldDB" id="A0AAW1ASK9"/>
<comment type="similarity">
    <text evidence="1">Belongs to the PDCD5 family.</text>
</comment>
<dbReference type="SUPFAM" id="SSF46950">
    <property type="entry name" value="Double-stranded DNA-binding domain"/>
    <property type="match status" value="1"/>
</dbReference>
<reference evidence="8 9" key="1">
    <citation type="journal article" date="2024" name="Proc. Natl. Acad. Sci. U.S.A.">
        <title>The genetic regulatory architecture and epigenomic basis for age-related changes in rattlesnake venom.</title>
        <authorList>
            <person name="Hogan M.P."/>
            <person name="Holding M.L."/>
            <person name="Nystrom G.S."/>
            <person name="Colston T.J."/>
            <person name="Bartlett D.A."/>
            <person name="Mason A.J."/>
            <person name="Ellsworth S.A."/>
            <person name="Rautsaw R.M."/>
            <person name="Lawrence K.C."/>
            <person name="Strickland J.L."/>
            <person name="He B."/>
            <person name="Fraser P."/>
            <person name="Margres M.J."/>
            <person name="Gilbert D.M."/>
            <person name="Gibbs H.L."/>
            <person name="Parkinson C.L."/>
            <person name="Rokyta D.R."/>
        </authorList>
    </citation>
    <scope>NUCLEOTIDE SEQUENCE [LARGE SCALE GENOMIC DNA]</scope>
    <source>
        <strain evidence="8">DRR0105</strain>
    </source>
</reference>
<comment type="caution">
    <text evidence="8">The sequence shown here is derived from an EMBL/GenBank/DDBJ whole genome shotgun (WGS) entry which is preliminary data.</text>
</comment>
<dbReference type="InterPro" id="IPR036883">
    <property type="entry name" value="PDCD5-like_sf"/>
</dbReference>
<feature type="region of interest" description="Disordered" evidence="7">
    <location>
        <begin position="184"/>
        <end position="211"/>
    </location>
</feature>
<dbReference type="Proteomes" id="UP001474421">
    <property type="component" value="Unassembled WGS sequence"/>
</dbReference>
<organism evidence="8 9">
    <name type="scientific">Crotalus adamanteus</name>
    <name type="common">Eastern diamondback rattlesnake</name>
    <dbReference type="NCBI Taxonomy" id="8729"/>
    <lineage>
        <taxon>Eukaryota</taxon>
        <taxon>Metazoa</taxon>
        <taxon>Chordata</taxon>
        <taxon>Craniata</taxon>
        <taxon>Vertebrata</taxon>
        <taxon>Euteleostomi</taxon>
        <taxon>Lepidosauria</taxon>
        <taxon>Squamata</taxon>
        <taxon>Bifurcata</taxon>
        <taxon>Unidentata</taxon>
        <taxon>Episquamata</taxon>
        <taxon>Toxicofera</taxon>
        <taxon>Serpentes</taxon>
        <taxon>Colubroidea</taxon>
        <taxon>Viperidae</taxon>
        <taxon>Crotalinae</taxon>
        <taxon>Crotalus</taxon>
    </lineage>
</organism>
<sequence length="362" mass="39121">MERARATRAAQATGSRAQSPTLILGQSSAARIAPWPKGAQRQHPERPCSAWPGTAAAPSGAGFPWGHRGSGLRMLKPLAPRRQFFREGVAKRQPVAPLPFLPAAAREDAPPPQNPERSWTRRRALGGGGGGAEIAGAGRREGDGPISGEAGGFNECARLASGVHRETRPEGPVARAFARSLGTRLPKPSRRRPRACAKKAARKRRERRGGRGRGCCCCLSVSLTRGGAAPARLPACEAMADEELEALRKQKLAELQAKHGDPSSEIAQQESKQREAEMRNNILAQVLDQAARARLSNLALVKPEKAKAVENYLIQMARFGQLGGKISEQGLIEILEKVSQQTDKKTTVKFNRRKVLDSDEED</sequence>
<evidence type="ECO:0000256" key="7">
    <source>
        <dbReference type="SAM" id="MobiDB-lite"/>
    </source>
</evidence>
<dbReference type="Gene3D" id="1.10.8.140">
    <property type="entry name" value="PDCD5-like"/>
    <property type="match status" value="1"/>
</dbReference>
<dbReference type="EMBL" id="JAOTOJ010000015">
    <property type="protein sequence ID" value="KAK9392748.1"/>
    <property type="molecule type" value="Genomic_DNA"/>
</dbReference>
<dbReference type="GO" id="GO:0006915">
    <property type="term" value="P:apoptotic process"/>
    <property type="evidence" value="ECO:0007669"/>
    <property type="project" value="UniProtKB-KW"/>
</dbReference>
<dbReference type="FunFam" id="1.10.8.140:FF:000001">
    <property type="entry name" value="Programmed cell death protein 5"/>
    <property type="match status" value="1"/>
</dbReference>
<evidence type="ECO:0000313" key="8">
    <source>
        <dbReference type="EMBL" id="KAK9392748.1"/>
    </source>
</evidence>
<dbReference type="GO" id="GO:0005829">
    <property type="term" value="C:cytosol"/>
    <property type="evidence" value="ECO:0007669"/>
    <property type="project" value="TreeGrafter"/>
</dbReference>
<dbReference type="PANTHER" id="PTHR10840:SF0">
    <property type="entry name" value="PROGRAMMED CELL DEATH PROTEIN 5"/>
    <property type="match status" value="1"/>
</dbReference>
<evidence type="ECO:0000256" key="6">
    <source>
        <dbReference type="ARBA" id="ARBA00071574"/>
    </source>
</evidence>
<keyword evidence="3" id="KW-0053">Apoptosis</keyword>
<keyword evidence="2" id="KW-0597">Phosphoprotein</keyword>
<evidence type="ECO:0000313" key="9">
    <source>
        <dbReference type="Proteomes" id="UP001474421"/>
    </source>
</evidence>
<feature type="compositionally biased region" description="Low complexity" evidence="7">
    <location>
        <begin position="7"/>
        <end position="19"/>
    </location>
</feature>
<evidence type="ECO:0000256" key="4">
    <source>
        <dbReference type="ARBA" id="ARBA00022990"/>
    </source>
</evidence>
<name>A0AAW1ASK9_CROAD</name>
<evidence type="ECO:0000256" key="3">
    <source>
        <dbReference type="ARBA" id="ARBA00022703"/>
    </source>
</evidence>
<evidence type="ECO:0000256" key="5">
    <source>
        <dbReference type="ARBA" id="ARBA00056824"/>
    </source>
</evidence>
<dbReference type="GO" id="GO:0005634">
    <property type="term" value="C:nucleus"/>
    <property type="evidence" value="ECO:0007669"/>
    <property type="project" value="TreeGrafter"/>
</dbReference>
<dbReference type="GO" id="GO:0003677">
    <property type="term" value="F:DNA binding"/>
    <property type="evidence" value="ECO:0007669"/>
    <property type="project" value="InterPro"/>
</dbReference>
<feature type="compositionally biased region" description="Polar residues" evidence="7">
    <location>
        <begin position="20"/>
        <end position="29"/>
    </location>
</feature>
<feature type="compositionally biased region" description="Basic residues" evidence="7">
    <location>
        <begin position="187"/>
        <end position="211"/>
    </location>
</feature>
<evidence type="ECO:0000256" key="1">
    <source>
        <dbReference type="ARBA" id="ARBA00010490"/>
    </source>
</evidence>
<evidence type="ECO:0000256" key="2">
    <source>
        <dbReference type="ARBA" id="ARBA00022553"/>
    </source>
</evidence>
<accession>A0AAW1ASK9</accession>
<gene>
    <name evidence="8" type="ORF">NXF25_016837</name>
</gene>